<protein>
    <submittedName>
        <fullName evidence="3">Uncharacterized protein</fullName>
    </submittedName>
</protein>
<reference evidence="3 4" key="1">
    <citation type="submission" date="2023-11" db="EMBL/GenBank/DDBJ databases">
        <authorList>
            <person name="Okamura Y."/>
        </authorList>
    </citation>
    <scope>NUCLEOTIDE SEQUENCE [LARGE SCALE GENOMIC DNA]</scope>
</reference>
<keyword evidence="4" id="KW-1185">Reference proteome</keyword>
<dbReference type="EMBL" id="CAVLEF010000011">
    <property type="protein sequence ID" value="CAK1549004.1"/>
    <property type="molecule type" value="Genomic_DNA"/>
</dbReference>
<dbReference type="AlphaFoldDB" id="A0AAV1JIK7"/>
<comment type="caution">
    <text evidence="3">The sequence shown here is derived from an EMBL/GenBank/DDBJ whole genome shotgun (WGS) entry which is preliminary data.</text>
</comment>
<evidence type="ECO:0000256" key="2">
    <source>
        <dbReference type="SAM" id="SignalP"/>
    </source>
</evidence>
<evidence type="ECO:0000313" key="4">
    <source>
        <dbReference type="Proteomes" id="UP001497472"/>
    </source>
</evidence>
<accession>A0AAV1JIK7</accession>
<feature type="region of interest" description="Disordered" evidence="1">
    <location>
        <begin position="66"/>
        <end position="87"/>
    </location>
</feature>
<name>A0AAV1JIK7_9NEOP</name>
<keyword evidence="2" id="KW-0732">Signal</keyword>
<feature type="chain" id="PRO_5043639995" evidence="2">
    <location>
        <begin position="20"/>
        <end position="111"/>
    </location>
</feature>
<proteinExistence type="predicted"/>
<evidence type="ECO:0000313" key="3">
    <source>
        <dbReference type="EMBL" id="CAK1549004.1"/>
    </source>
</evidence>
<feature type="signal peptide" evidence="2">
    <location>
        <begin position="1"/>
        <end position="19"/>
    </location>
</feature>
<sequence length="111" mass="12947">MLFWHLTFLLALLAIPTDGATDANKPQELEILLDITDAVGEPNTLFVPDLKSYLRRVQKLRYRPRWNGYTRPKPRPGTGFKPGRRPKMPQFLDKELNDLDYVKLTSQIFDF</sequence>
<dbReference type="Proteomes" id="UP001497472">
    <property type="component" value="Unassembled WGS sequence"/>
</dbReference>
<organism evidence="3 4">
    <name type="scientific">Leptosia nina</name>
    <dbReference type="NCBI Taxonomy" id="320188"/>
    <lineage>
        <taxon>Eukaryota</taxon>
        <taxon>Metazoa</taxon>
        <taxon>Ecdysozoa</taxon>
        <taxon>Arthropoda</taxon>
        <taxon>Hexapoda</taxon>
        <taxon>Insecta</taxon>
        <taxon>Pterygota</taxon>
        <taxon>Neoptera</taxon>
        <taxon>Endopterygota</taxon>
        <taxon>Lepidoptera</taxon>
        <taxon>Glossata</taxon>
        <taxon>Ditrysia</taxon>
        <taxon>Papilionoidea</taxon>
        <taxon>Pieridae</taxon>
        <taxon>Pierinae</taxon>
        <taxon>Leptosia</taxon>
    </lineage>
</organism>
<evidence type="ECO:0000256" key="1">
    <source>
        <dbReference type="SAM" id="MobiDB-lite"/>
    </source>
</evidence>
<gene>
    <name evidence="3" type="ORF">LNINA_LOCUS8343</name>
</gene>